<dbReference type="GO" id="GO:1990221">
    <property type="term" value="C:L-cysteine desulfurase complex"/>
    <property type="evidence" value="ECO:0007669"/>
    <property type="project" value="TreeGrafter"/>
</dbReference>
<gene>
    <name evidence="3" type="primary">LYRM4</name>
</gene>
<proteinExistence type="inferred from homology"/>
<dbReference type="PANTHER" id="PTHR13166">
    <property type="entry name" value="PROTEIN C6ORF149"/>
    <property type="match status" value="1"/>
</dbReference>
<accession>A0A3Q1BDD6</accession>
<feature type="domain" description="Complex 1 LYR protein" evidence="2">
    <location>
        <begin position="7"/>
        <end position="64"/>
    </location>
</feature>
<dbReference type="GO" id="GO:0005739">
    <property type="term" value="C:mitochondrion"/>
    <property type="evidence" value="ECO:0007669"/>
    <property type="project" value="TreeGrafter"/>
</dbReference>
<evidence type="ECO:0000259" key="2">
    <source>
        <dbReference type="Pfam" id="PF05347"/>
    </source>
</evidence>
<dbReference type="InterPro" id="IPR051522">
    <property type="entry name" value="ISC_assembly_LYR"/>
</dbReference>
<dbReference type="Ensembl" id="ENSAOCT00000029889.2">
    <property type="protein sequence ID" value="ENSAOCP00000010574.2"/>
    <property type="gene ID" value="ENSAOCG00000014795.2"/>
</dbReference>
<dbReference type="AlphaFoldDB" id="A0A3Q1BDD6"/>
<protein>
    <recommendedName>
        <fullName evidence="2">Complex 1 LYR protein domain-containing protein</fullName>
    </recommendedName>
</protein>
<dbReference type="PANTHER" id="PTHR13166:SF7">
    <property type="entry name" value="LYR MOTIF-CONTAINING PROTEIN 4"/>
    <property type="match status" value="1"/>
</dbReference>
<sequence>MASSSRAQVISLYRTMLKESQKFSSYNYRTYALRRVRDAFRANGKVEDPVTVERLMEEGRRTLGVIQRQVRHTTDTQHTETRQRQTHTLSFCVVLGFCFCQTNKNVLKSLSFCNFSG</sequence>
<dbReference type="Proteomes" id="UP001501940">
    <property type="component" value="Chromosome 22"/>
</dbReference>
<dbReference type="GeneTree" id="ENSGT00940000157289"/>
<dbReference type="CDD" id="cd20264">
    <property type="entry name" value="Complex1_LYR_LYRM4"/>
    <property type="match status" value="1"/>
</dbReference>
<dbReference type="GO" id="GO:0016226">
    <property type="term" value="P:iron-sulfur cluster assembly"/>
    <property type="evidence" value="ECO:0007669"/>
    <property type="project" value="InterPro"/>
</dbReference>
<evidence type="ECO:0000313" key="3">
    <source>
        <dbReference type="Ensembl" id="ENSAOCP00000010574.2"/>
    </source>
</evidence>
<dbReference type="InterPro" id="IPR008011">
    <property type="entry name" value="Complex1_LYR_dom"/>
</dbReference>
<reference evidence="3 4" key="1">
    <citation type="submission" date="2022-01" db="EMBL/GenBank/DDBJ databases">
        <title>A chromosome-scale genome assembly of the false clownfish, Amphiprion ocellaris.</title>
        <authorList>
            <person name="Ryu T."/>
        </authorList>
    </citation>
    <scope>NUCLEOTIDE SEQUENCE [LARGE SCALE GENOMIC DNA]</scope>
</reference>
<reference evidence="3" key="2">
    <citation type="submission" date="2025-08" db="UniProtKB">
        <authorList>
            <consortium name="Ensembl"/>
        </authorList>
    </citation>
    <scope>IDENTIFICATION</scope>
</reference>
<dbReference type="STRING" id="80972.ENSAOCP00000010574"/>
<comment type="similarity">
    <text evidence="1">Belongs to the complex I LYR family.</text>
</comment>
<name>A0A3Q1BDD6_AMPOC</name>
<reference evidence="3" key="3">
    <citation type="submission" date="2025-09" db="UniProtKB">
        <authorList>
            <consortium name="Ensembl"/>
        </authorList>
    </citation>
    <scope>IDENTIFICATION</scope>
</reference>
<dbReference type="Pfam" id="PF05347">
    <property type="entry name" value="Complex1_LYR"/>
    <property type="match status" value="1"/>
</dbReference>
<evidence type="ECO:0000256" key="1">
    <source>
        <dbReference type="ARBA" id="ARBA00009508"/>
    </source>
</evidence>
<evidence type="ECO:0000313" key="4">
    <source>
        <dbReference type="Proteomes" id="UP001501940"/>
    </source>
</evidence>
<dbReference type="InterPro" id="IPR045297">
    <property type="entry name" value="Complex1_LYR_LYRM4"/>
</dbReference>
<keyword evidence="4" id="KW-1185">Reference proteome</keyword>
<organism evidence="3 4">
    <name type="scientific">Amphiprion ocellaris</name>
    <name type="common">Clown anemonefish</name>
    <dbReference type="NCBI Taxonomy" id="80972"/>
    <lineage>
        <taxon>Eukaryota</taxon>
        <taxon>Metazoa</taxon>
        <taxon>Chordata</taxon>
        <taxon>Craniata</taxon>
        <taxon>Vertebrata</taxon>
        <taxon>Euteleostomi</taxon>
        <taxon>Actinopterygii</taxon>
        <taxon>Neopterygii</taxon>
        <taxon>Teleostei</taxon>
        <taxon>Neoteleostei</taxon>
        <taxon>Acanthomorphata</taxon>
        <taxon>Ovalentaria</taxon>
        <taxon>Pomacentridae</taxon>
        <taxon>Amphiprion</taxon>
    </lineage>
</organism>